<dbReference type="PANTHER" id="PTHR46529">
    <property type="entry name" value="TRNA WYBUTOSINE-SYNTHESIZING PROTEIN 4"/>
    <property type="match status" value="1"/>
</dbReference>
<dbReference type="PIRSF" id="PIRSF016305">
    <property type="entry name" value="LCM_mtfrase"/>
    <property type="match status" value="1"/>
</dbReference>
<evidence type="ECO:0000256" key="1">
    <source>
        <dbReference type="ARBA" id="ARBA00000724"/>
    </source>
</evidence>
<dbReference type="GO" id="GO:0030488">
    <property type="term" value="P:tRNA methylation"/>
    <property type="evidence" value="ECO:0007669"/>
    <property type="project" value="TreeGrafter"/>
</dbReference>
<evidence type="ECO:0000256" key="7">
    <source>
        <dbReference type="PIRSR" id="PIRSR016305-1"/>
    </source>
</evidence>
<dbReference type="InterPro" id="IPR016651">
    <property type="entry name" value="LCMT1"/>
</dbReference>
<keyword evidence="9" id="KW-1185">Reference proteome</keyword>
<evidence type="ECO:0000256" key="3">
    <source>
        <dbReference type="ARBA" id="ARBA00022603"/>
    </source>
</evidence>
<keyword evidence="5 6" id="KW-0949">S-adenosyl-L-methionine</keyword>
<comment type="caution">
    <text evidence="8">The sequence shown here is derived from an EMBL/GenBank/DDBJ whole genome shotgun (WGS) entry which is preliminary data.</text>
</comment>
<dbReference type="InterPro" id="IPR007213">
    <property type="entry name" value="Ppm1/Ppm2/Tcmp"/>
</dbReference>
<keyword evidence="3 6" id="KW-0489">Methyltransferase</keyword>
<accession>A0AAD9G6L6</accession>
<comment type="catalytic activity">
    <reaction evidence="1 6">
        <text>[phosphatase 2A protein]-C-terminal L-leucine + S-adenosyl-L-methionine = [phosphatase 2A protein]-C-terminal L-leucine methyl ester + S-adenosyl-L-homocysteine</text>
        <dbReference type="Rhea" id="RHEA:48544"/>
        <dbReference type="Rhea" id="RHEA-COMP:12134"/>
        <dbReference type="Rhea" id="RHEA-COMP:12135"/>
        <dbReference type="ChEBI" id="CHEBI:57856"/>
        <dbReference type="ChEBI" id="CHEBI:59789"/>
        <dbReference type="ChEBI" id="CHEBI:90516"/>
        <dbReference type="ChEBI" id="CHEBI:90517"/>
        <dbReference type="EC" id="2.1.1.233"/>
    </reaction>
</comment>
<evidence type="ECO:0000256" key="2">
    <source>
        <dbReference type="ARBA" id="ARBA00010703"/>
    </source>
</evidence>
<dbReference type="AlphaFoldDB" id="A0AAD9G6L6"/>
<keyword evidence="4 6" id="KW-0808">Transferase</keyword>
<dbReference type="GO" id="GO:0008175">
    <property type="term" value="F:tRNA methyltransferase activity"/>
    <property type="evidence" value="ECO:0007669"/>
    <property type="project" value="TreeGrafter"/>
</dbReference>
<proteinExistence type="inferred from homology"/>
<dbReference type="GO" id="GO:0031591">
    <property type="term" value="P:wybutosine biosynthetic process"/>
    <property type="evidence" value="ECO:0007669"/>
    <property type="project" value="TreeGrafter"/>
</dbReference>
<dbReference type="GO" id="GO:0018423">
    <property type="term" value="F:protein C-terminal leucine carboxyl O-methyltransferase activity"/>
    <property type="evidence" value="ECO:0007669"/>
    <property type="project" value="UniProtKB-EC"/>
</dbReference>
<reference evidence="8" key="2">
    <citation type="submission" date="2021-05" db="EMBL/GenBank/DDBJ databases">
        <authorList>
            <person name="Pain A."/>
        </authorList>
    </citation>
    <scope>NUCLEOTIDE SEQUENCE</scope>
    <source>
        <strain evidence="8">1802A</strain>
    </source>
</reference>
<dbReference type="EMBL" id="JAHBMH010000073">
    <property type="protein sequence ID" value="KAK1932744.1"/>
    <property type="molecule type" value="Genomic_DNA"/>
</dbReference>
<gene>
    <name evidence="8" type="ORF">X943_000609</name>
</gene>
<dbReference type="Proteomes" id="UP001195914">
    <property type="component" value="Unassembled WGS sequence"/>
</dbReference>
<dbReference type="EC" id="2.1.1.233" evidence="6"/>
<protein>
    <recommendedName>
        <fullName evidence="6">Leucine carboxyl methyltransferase 1</fullName>
        <ecNumber evidence="6">2.1.1.233</ecNumber>
    </recommendedName>
</protein>
<dbReference type="Gene3D" id="3.40.50.150">
    <property type="entry name" value="Vaccinia Virus protein VP39"/>
    <property type="match status" value="1"/>
</dbReference>
<feature type="binding site" evidence="7">
    <location>
        <position position="96"/>
    </location>
    <ligand>
        <name>S-adenosyl-L-methionine</name>
        <dbReference type="ChEBI" id="CHEBI:59789"/>
    </ligand>
</feature>
<comment type="function">
    <text evidence="6">Methylates the carboxyl group of the C-terminal leucine residue of protein phosphatase 2A catalytic subunits to form alpha-leucine ester residues.</text>
</comment>
<comment type="similarity">
    <text evidence="2 6">Belongs to the methyltransferase superfamily. LCMT family.</text>
</comment>
<evidence type="ECO:0000256" key="6">
    <source>
        <dbReference type="PIRNR" id="PIRNR016305"/>
    </source>
</evidence>
<sequence>MNEGDAVDTSDHALGCKWYRSSSIEHTFAGYIEDEFIKYFGTGTRRGPLLNMRTFDSFEMQIVLPVHFIRMKAVRMVVSSFMDQFPDEPVQFVNFGCGFDTIAFWIIKQYKNVTCFELDLPEQLEKKTSFIKRAEPIMSLLSDYEEDFNNMDGVNSLISSYKLSREQPTLFLSECALVYLDVEKSNDVIQFASTMSNAPSCFVYWEQARTDDKFGKLLLQRFKDLGSELFVSTSYPTIESQMRRYKDLGWKAVSIMDMNTFYNSLISDDEKKRIKVCDYRLHAMFINFQKLECLDEVEEMVMVCSHFVIGVCATQPERCKILFDIVTERPTKRTVRSYTTEEVREMIRKGTVWQMEPASLNTGWLE</sequence>
<dbReference type="InterPro" id="IPR029063">
    <property type="entry name" value="SAM-dependent_MTases_sf"/>
</dbReference>
<dbReference type="Pfam" id="PF04072">
    <property type="entry name" value="LCM"/>
    <property type="match status" value="1"/>
</dbReference>
<organism evidence="8 9">
    <name type="scientific">Babesia divergens</name>
    <dbReference type="NCBI Taxonomy" id="32595"/>
    <lineage>
        <taxon>Eukaryota</taxon>
        <taxon>Sar</taxon>
        <taxon>Alveolata</taxon>
        <taxon>Apicomplexa</taxon>
        <taxon>Aconoidasida</taxon>
        <taxon>Piroplasmida</taxon>
        <taxon>Babesiidae</taxon>
        <taxon>Babesia</taxon>
    </lineage>
</organism>
<feature type="binding site" evidence="7">
    <location>
        <begin position="147"/>
        <end position="148"/>
    </location>
    <ligand>
        <name>S-adenosyl-L-methionine</name>
        <dbReference type="ChEBI" id="CHEBI:59789"/>
    </ligand>
</feature>
<evidence type="ECO:0000256" key="4">
    <source>
        <dbReference type="ARBA" id="ARBA00022679"/>
    </source>
</evidence>
<evidence type="ECO:0000313" key="8">
    <source>
        <dbReference type="EMBL" id="KAK1932744.1"/>
    </source>
</evidence>
<reference evidence="8" key="1">
    <citation type="journal article" date="2014" name="Nucleic Acids Res.">
        <title>The evolutionary dynamics of variant antigen genes in Babesia reveal a history of genomic innovation underlying host-parasite interaction.</title>
        <authorList>
            <person name="Jackson A.P."/>
            <person name="Otto T.D."/>
            <person name="Darby A."/>
            <person name="Ramaprasad A."/>
            <person name="Xia D."/>
            <person name="Echaide I.E."/>
            <person name="Farber M."/>
            <person name="Gahlot S."/>
            <person name="Gamble J."/>
            <person name="Gupta D."/>
            <person name="Gupta Y."/>
            <person name="Jackson L."/>
            <person name="Malandrin L."/>
            <person name="Malas T.B."/>
            <person name="Moussa E."/>
            <person name="Nair M."/>
            <person name="Reid A.J."/>
            <person name="Sanders M."/>
            <person name="Sharma J."/>
            <person name="Tracey A."/>
            <person name="Quail M.A."/>
            <person name="Weir W."/>
            <person name="Wastling J.M."/>
            <person name="Hall N."/>
            <person name="Willadsen P."/>
            <person name="Lingelbach K."/>
            <person name="Shiels B."/>
            <person name="Tait A."/>
            <person name="Berriman M."/>
            <person name="Allred D.R."/>
            <person name="Pain A."/>
        </authorList>
    </citation>
    <scope>NUCLEOTIDE SEQUENCE</scope>
    <source>
        <strain evidence="8">1802A</strain>
    </source>
</reference>
<evidence type="ECO:0000256" key="5">
    <source>
        <dbReference type="ARBA" id="ARBA00022691"/>
    </source>
</evidence>
<evidence type="ECO:0000313" key="9">
    <source>
        <dbReference type="Proteomes" id="UP001195914"/>
    </source>
</evidence>
<dbReference type="SUPFAM" id="SSF53335">
    <property type="entry name" value="S-adenosyl-L-methionine-dependent methyltransferases"/>
    <property type="match status" value="1"/>
</dbReference>
<feature type="binding site" evidence="7">
    <location>
        <position position="70"/>
    </location>
    <ligand>
        <name>S-adenosyl-L-methionine</name>
        <dbReference type="ChEBI" id="CHEBI:59789"/>
    </ligand>
</feature>
<feature type="binding site" evidence="7">
    <location>
        <position position="174"/>
    </location>
    <ligand>
        <name>S-adenosyl-L-methionine</name>
        <dbReference type="ChEBI" id="CHEBI:59789"/>
    </ligand>
</feature>
<name>A0AAD9G6L6_BABDI</name>
<dbReference type="PANTHER" id="PTHR46529:SF1">
    <property type="entry name" value="TRNA WYBUTOSINE-SYNTHESIZING PROTEIN 4"/>
    <property type="match status" value="1"/>
</dbReference>